<dbReference type="Proteomes" id="UP001375240">
    <property type="component" value="Unassembled WGS sequence"/>
</dbReference>
<evidence type="ECO:0000256" key="1">
    <source>
        <dbReference type="SAM" id="MobiDB-lite"/>
    </source>
</evidence>
<dbReference type="InterPro" id="IPR055481">
    <property type="entry name" value="DUF7053"/>
</dbReference>
<gene>
    <name evidence="3" type="ORF">TWF696_007619</name>
</gene>
<dbReference type="EMBL" id="JAVHNQ010000006">
    <property type="protein sequence ID" value="KAK6343968.1"/>
    <property type="molecule type" value="Genomic_DNA"/>
</dbReference>
<sequence length="402" mass="44209">MAMSKRSVFTTITPLPPTIGRKTVVDFFHNHEAMIDLNPLVIERHPIKAPETASADEATCVWYSLTDKVHYLPGGMASGNVSYTACFNDLPNGLQTHCRAPAGVDIRSIWTLRGSLPGEPKEPMELGITVPKEGLYIREDVDLRCNFILSTFVRKTLKKAHSVLVERMSARAERKEMDKAIAAQFPSQNITTDAAGMPTSPTASHHPSEGMPPHGAADPRNSFATPTTHQHPGYPTHNPHAPYTGYPDPNVHYQPSLDPRLSYYSNASSQADPRMSYQSTQSWSSGGSHSQPPGQLGAPPPGYAQYPGYAGLNPQYAGPPVPTQYDNKTWDPHHGWYQPTMQPVEIASSEWIAPAASSKPDEKKKEEGGQKAEEKKGEEKKKDSLAPHEYPQPVRAHTFEMA</sequence>
<reference evidence="3 4" key="1">
    <citation type="submission" date="2019-10" db="EMBL/GenBank/DDBJ databases">
        <authorList>
            <person name="Palmer J.M."/>
        </authorList>
    </citation>
    <scope>NUCLEOTIDE SEQUENCE [LARGE SCALE GENOMIC DNA]</scope>
    <source>
        <strain evidence="3 4">TWF696</strain>
    </source>
</reference>
<name>A0AAV9UQ63_9PEZI</name>
<feature type="compositionally biased region" description="Basic and acidic residues" evidence="1">
    <location>
        <begin position="359"/>
        <end position="386"/>
    </location>
</feature>
<evidence type="ECO:0000259" key="2">
    <source>
        <dbReference type="Pfam" id="PF23155"/>
    </source>
</evidence>
<proteinExistence type="predicted"/>
<dbReference type="PANTHER" id="PTHR38117">
    <property type="entry name" value="NACHT AND WD40 DOMAIN PROTEIN"/>
    <property type="match status" value="1"/>
</dbReference>
<dbReference type="Pfam" id="PF23155">
    <property type="entry name" value="DUF7053"/>
    <property type="match status" value="1"/>
</dbReference>
<feature type="domain" description="DUF7053" evidence="2">
    <location>
        <begin position="4"/>
        <end position="173"/>
    </location>
</feature>
<feature type="region of interest" description="Disordered" evidence="1">
    <location>
        <begin position="350"/>
        <end position="402"/>
    </location>
</feature>
<organism evidence="3 4">
    <name type="scientific">Orbilia brochopaga</name>
    <dbReference type="NCBI Taxonomy" id="3140254"/>
    <lineage>
        <taxon>Eukaryota</taxon>
        <taxon>Fungi</taxon>
        <taxon>Dikarya</taxon>
        <taxon>Ascomycota</taxon>
        <taxon>Pezizomycotina</taxon>
        <taxon>Orbiliomycetes</taxon>
        <taxon>Orbiliales</taxon>
        <taxon>Orbiliaceae</taxon>
        <taxon>Orbilia</taxon>
    </lineage>
</organism>
<feature type="region of interest" description="Disordered" evidence="1">
    <location>
        <begin position="183"/>
        <end position="336"/>
    </location>
</feature>
<dbReference type="PANTHER" id="PTHR38117:SF2">
    <property type="entry name" value="NACHT AND WD40 DOMAIN PROTEIN"/>
    <property type="match status" value="1"/>
</dbReference>
<evidence type="ECO:0000313" key="3">
    <source>
        <dbReference type="EMBL" id="KAK6343968.1"/>
    </source>
</evidence>
<keyword evidence="4" id="KW-1185">Reference proteome</keyword>
<comment type="caution">
    <text evidence="3">The sequence shown here is derived from an EMBL/GenBank/DDBJ whole genome shotgun (WGS) entry which is preliminary data.</text>
</comment>
<accession>A0AAV9UQ63</accession>
<feature type="compositionally biased region" description="Low complexity" evidence="1">
    <location>
        <begin position="276"/>
        <end position="311"/>
    </location>
</feature>
<evidence type="ECO:0000313" key="4">
    <source>
        <dbReference type="Proteomes" id="UP001375240"/>
    </source>
</evidence>
<protein>
    <recommendedName>
        <fullName evidence="2">DUF7053 domain-containing protein</fullName>
    </recommendedName>
</protein>
<dbReference type="AlphaFoldDB" id="A0AAV9UQ63"/>